<organism evidence="6 7">
    <name type="scientific">Macaca nemestrina</name>
    <name type="common">Pig-tailed macaque</name>
    <dbReference type="NCBI Taxonomy" id="9545"/>
    <lineage>
        <taxon>Eukaryota</taxon>
        <taxon>Metazoa</taxon>
        <taxon>Chordata</taxon>
        <taxon>Craniata</taxon>
        <taxon>Vertebrata</taxon>
        <taxon>Euteleostomi</taxon>
        <taxon>Mammalia</taxon>
        <taxon>Eutheria</taxon>
        <taxon>Euarchontoglires</taxon>
        <taxon>Primates</taxon>
        <taxon>Haplorrhini</taxon>
        <taxon>Catarrhini</taxon>
        <taxon>Cercopithecidae</taxon>
        <taxon>Cercopithecinae</taxon>
        <taxon>Macaca</taxon>
    </lineage>
</organism>
<reference evidence="6" key="1">
    <citation type="submission" date="2025-08" db="UniProtKB">
        <authorList>
            <consortium name="Ensembl"/>
        </authorList>
    </citation>
    <scope>IDENTIFICATION</scope>
</reference>
<dbReference type="CDD" id="cd12442">
    <property type="entry name" value="RRM_RBM48"/>
    <property type="match status" value="1"/>
</dbReference>
<evidence type="ECO:0000313" key="6">
    <source>
        <dbReference type="Ensembl" id="ENSMNEP00000029084.1"/>
    </source>
</evidence>
<dbReference type="GO" id="GO:0005681">
    <property type="term" value="C:spliceosomal complex"/>
    <property type="evidence" value="ECO:0007669"/>
    <property type="project" value="UniProtKB-KW"/>
</dbReference>
<dbReference type="GeneTree" id="ENSGT00390000004541"/>
<dbReference type="PANTHER" id="PTHR20957">
    <property type="entry name" value="RNA-BINDING PROTEIN 48"/>
    <property type="match status" value="1"/>
</dbReference>
<dbReference type="OMA" id="CYAPEFV"/>
<evidence type="ECO:0000313" key="7">
    <source>
        <dbReference type="Proteomes" id="UP000233120"/>
    </source>
</evidence>
<feature type="region of interest" description="Disordered" evidence="5">
    <location>
        <begin position="219"/>
        <end position="242"/>
    </location>
</feature>
<evidence type="ECO:0000256" key="2">
    <source>
        <dbReference type="ARBA" id="ARBA00022728"/>
    </source>
</evidence>
<dbReference type="GO" id="GO:0005654">
    <property type="term" value="C:nucleoplasm"/>
    <property type="evidence" value="ECO:0007669"/>
    <property type="project" value="TreeGrafter"/>
</dbReference>
<dbReference type="InterPro" id="IPR039599">
    <property type="entry name" value="RBM48"/>
</dbReference>
<keyword evidence="7" id="KW-1185">Reference proteome</keyword>
<dbReference type="STRING" id="9545.ENSMNEP00000029084"/>
<evidence type="ECO:0000256" key="1">
    <source>
        <dbReference type="ARBA" id="ARBA00022664"/>
    </source>
</evidence>
<dbReference type="Proteomes" id="UP000233120">
    <property type="component" value="Unassembled WGS sequence"/>
</dbReference>
<dbReference type="GO" id="GO:0006397">
    <property type="term" value="P:mRNA processing"/>
    <property type="evidence" value="ECO:0007669"/>
    <property type="project" value="UniProtKB-KW"/>
</dbReference>
<keyword evidence="1" id="KW-0507">mRNA processing</keyword>
<evidence type="ECO:0000256" key="5">
    <source>
        <dbReference type="SAM" id="MobiDB-lite"/>
    </source>
</evidence>
<dbReference type="InterPro" id="IPR034264">
    <property type="entry name" value="RBM48_RRM"/>
</dbReference>
<dbReference type="GO" id="GO:0003723">
    <property type="term" value="F:RNA binding"/>
    <property type="evidence" value="ECO:0007669"/>
    <property type="project" value="UniProtKB-KW"/>
</dbReference>
<reference evidence="6" key="2">
    <citation type="submission" date="2025-09" db="UniProtKB">
        <authorList>
            <consortium name="Ensembl"/>
        </authorList>
    </citation>
    <scope>IDENTIFICATION</scope>
</reference>
<name>A0A2K6CZK0_MACNE</name>
<dbReference type="AlphaFoldDB" id="A0A2K6CZK0"/>
<keyword evidence="4" id="KW-0508">mRNA splicing</keyword>
<sequence length="369" mass="41877">MASGSRELGNLFDHHVWRAACNTWAKYREGGWPGAVKVYAINLESQYLLIQGGPAVGATKEIVERFTLYGANEQYNALDEYPPEDFTEVFLIKFINLKSARTAKRKMDEQRFLSGLLHVCYAPEFVTVEETRKKKTEVQKAYVVRTTENKDHYMTKKLVTEHKDTENFRQDFHSEMSGFCTAAVNISAGNSNPCLPYSCELPLCYFSSKCICSSRGHVDRASNSSEDGRNHSKTMGHYNHNDSLQKTQINIFKNSVAYPGAQEAITPSEAVDRFMPRTTQLQDSSSNEVMTGPLLPDVSKVDMHNDSLNTTNLIWNKLKQPPGDKPEDVPASHPLKQRRRIQSASSKLVFSKKKKKQKKHFFLIFSLSF</sequence>
<evidence type="ECO:0000256" key="3">
    <source>
        <dbReference type="ARBA" id="ARBA00022884"/>
    </source>
</evidence>
<evidence type="ECO:0008006" key="8">
    <source>
        <dbReference type="Google" id="ProtNLM"/>
    </source>
</evidence>
<feature type="compositionally biased region" description="Basic and acidic residues" evidence="5">
    <location>
        <begin position="219"/>
        <end position="230"/>
    </location>
</feature>
<protein>
    <recommendedName>
        <fullName evidence="8">RNA-binding protein 48</fullName>
    </recommendedName>
</protein>
<feature type="region of interest" description="Disordered" evidence="5">
    <location>
        <begin position="316"/>
        <end position="349"/>
    </location>
</feature>
<keyword evidence="2" id="KW-0747">Spliceosome</keyword>
<evidence type="ECO:0000256" key="4">
    <source>
        <dbReference type="ARBA" id="ARBA00023187"/>
    </source>
</evidence>
<dbReference type="GO" id="GO:0008380">
    <property type="term" value="P:RNA splicing"/>
    <property type="evidence" value="ECO:0007669"/>
    <property type="project" value="UniProtKB-KW"/>
</dbReference>
<dbReference type="Ensembl" id="ENSMNET00000053461.1">
    <property type="protein sequence ID" value="ENSMNEP00000029084.1"/>
    <property type="gene ID" value="ENSMNEG00000037991.1"/>
</dbReference>
<proteinExistence type="predicted"/>
<keyword evidence="3" id="KW-0694">RNA-binding</keyword>
<accession>A0A2K6CZK0</accession>
<dbReference type="PANTHER" id="PTHR20957:SF2">
    <property type="entry name" value="RNA-BINDING PROTEIN 48"/>
    <property type="match status" value="1"/>
</dbReference>